<dbReference type="InterPro" id="IPR025984">
    <property type="entry name" value="DCTPP"/>
</dbReference>
<feature type="region of interest" description="Disordered" evidence="2">
    <location>
        <begin position="116"/>
        <end position="144"/>
    </location>
</feature>
<evidence type="ECO:0000256" key="2">
    <source>
        <dbReference type="SAM" id="MobiDB-lite"/>
    </source>
</evidence>
<dbReference type="GO" id="GO:0005829">
    <property type="term" value="C:cytosol"/>
    <property type="evidence" value="ECO:0007669"/>
    <property type="project" value="UniProtKB-SubCell"/>
</dbReference>
<keyword evidence="1" id="KW-0460">Magnesium</keyword>
<comment type="subunit">
    <text evidence="1">Homotetramer.</text>
</comment>
<comment type="caution">
    <text evidence="3">The sequence shown here is derived from an EMBL/GenBank/DDBJ whole genome shotgun (WGS) entry which is preliminary data.</text>
</comment>
<dbReference type="InterPro" id="IPR052555">
    <property type="entry name" value="dCTP_Pyrophosphatase"/>
</dbReference>
<dbReference type="GO" id="GO:0000287">
    <property type="term" value="F:magnesium ion binding"/>
    <property type="evidence" value="ECO:0007669"/>
    <property type="project" value="UniProtKB-UniRule"/>
</dbReference>
<dbReference type="Proteomes" id="UP001515480">
    <property type="component" value="Unassembled WGS sequence"/>
</dbReference>
<dbReference type="EC" id="3.6.1.12" evidence="1"/>
<keyword evidence="1" id="KW-0963">Cytoplasm</keyword>
<proteinExistence type="predicted"/>
<dbReference type="PANTHER" id="PTHR46523:SF1">
    <property type="entry name" value="DCTP PYROPHOSPHATASE 1"/>
    <property type="match status" value="1"/>
</dbReference>
<evidence type="ECO:0000313" key="4">
    <source>
        <dbReference type="Proteomes" id="UP001515480"/>
    </source>
</evidence>
<dbReference type="PANTHER" id="PTHR46523">
    <property type="entry name" value="DCTP PYROPHOSPHATASE 1"/>
    <property type="match status" value="1"/>
</dbReference>
<dbReference type="SUPFAM" id="SSF101386">
    <property type="entry name" value="all-alpha NTP pyrophosphatases"/>
    <property type="match status" value="1"/>
</dbReference>
<evidence type="ECO:0000256" key="1">
    <source>
        <dbReference type="PIRNR" id="PIRNR029826"/>
    </source>
</evidence>
<keyword evidence="4" id="KW-1185">Reference proteome</keyword>
<sequence>MASAADEGVTPSPPWSTDTDSLETLRRQLRGFAAAREWDQFHTPRNLALAMVGEVGEVCELFQWKAETRPGLPDWSERERLRLGEELSDVLMYLVRLADKCDIDLPAAVKRKLERNDEKYPADRVRGSSKKYSEYESAHTAPEE</sequence>
<accession>A0AB34K7W5</accession>
<dbReference type="GO" id="GO:0042262">
    <property type="term" value="P:DNA protection"/>
    <property type="evidence" value="ECO:0007669"/>
    <property type="project" value="UniProtKB-UniRule"/>
</dbReference>
<comment type="cofactor">
    <cofactor evidence="1">
        <name>Mg(2+)</name>
        <dbReference type="ChEBI" id="CHEBI:18420"/>
    </cofactor>
</comment>
<dbReference type="Gene3D" id="1.10.287.1080">
    <property type="entry name" value="MazG-like"/>
    <property type="match status" value="1"/>
</dbReference>
<dbReference type="GO" id="GO:0006253">
    <property type="term" value="P:dCTP catabolic process"/>
    <property type="evidence" value="ECO:0007669"/>
    <property type="project" value="UniProtKB-UniRule"/>
</dbReference>
<feature type="region of interest" description="Disordered" evidence="2">
    <location>
        <begin position="1"/>
        <end position="20"/>
    </location>
</feature>
<organism evidence="3 4">
    <name type="scientific">Prymnesium parvum</name>
    <name type="common">Toxic golden alga</name>
    <dbReference type="NCBI Taxonomy" id="97485"/>
    <lineage>
        <taxon>Eukaryota</taxon>
        <taxon>Haptista</taxon>
        <taxon>Haptophyta</taxon>
        <taxon>Prymnesiophyceae</taxon>
        <taxon>Prymnesiales</taxon>
        <taxon>Prymnesiaceae</taxon>
        <taxon>Prymnesium</taxon>
    </lineage>
</organism>
<comment type="catalytic activity">
    <reaction evidence="1">
        <text>dCTP + H2O = dCMP + diphosphate + H(+)</text>
        <dbReference type="Rhea" id="RHEA:22636"/>
        <dbReference type="ChEBI" id="CHEBI:15377"/>
        <dbReference type="ChEBI" id="CHEBI:15378"/>
        <dbReference type="ChEBI" id="CHEBI:33019"/>
        <dbReference type="ChEBI" id="CHEBI:57566"/>
        <dbReference type="ChEBI" id="CHEBI:61481"/>
        <dbReference type="EC" id="3.6.1.12"/>
    </reaction>
</comment>
<reference evidence="3 4" key="1">
    <citation type="journal article" date="2024" name="Science">
        <title>Giant polyketide synthase enzymes in the biosynthesis of giant marine polyether toxins.</title>
        <authorList>
            <person name="Fallon T.R."/>
            <person name="Shende V.V."/>
            <person name="Wierzbicki I.H."/>
            <person name="Pendleton A.L."/>
            <person name="Watervoot N.F."/>
            <person name="Auber R.P."/>
            <person name="Gonzalez D.J."/>
            <person name="Wisecaver J.H."/>
            <person name="Moore B.S."/>
        </authorList>
    </citation>
    <scope>NUCLEOTIDE SEQUENCE [LARGE SCALE GENOMIC DNA]</scope>
    <source>
        <strain evidence="3 4">12B1</strain>
    </source>
</reference>
<protein>
    <recommendedName>
        <fullName evidence="1">dCTP pyrophosphatase 1</fullName>
        <ecNumber evidence="1">3.6.1.12</ecNumber>
    </recommendedName>
</protein>
<comment type="subcellular location">
    <subcellularLocation>
        <location evidence="1">Cytoplasm</location>
        <location evidence="1">Cytosol</location>
    </subcellularLocation>
</comment>
<dbReference type="EMBL" id="JBGBPQ010000001">
    <property type="protein sequence ID" value="KAL1530225.1"/>
    <property type="molecule type" value="Genomic_DNA"/>
</dbReference>
<dbReference type="AlphaFoldDB" id="A0AB34K7W5"/>
<dbReference type="Pfam" id="PF12643">
    <property type="entry name" value="MazG-like"/>
    <property type="match status" value="1"/>
</dbReference>
<comment type="function">
    <text evidence="1">Hydrolyzes deoxynucleoside triphosphates (dNTPs) to the corresponding nucleoside monophosphates. Has a strong preference for dCTP and its analogs including 5-iodo-dCTP and 5-methyl-dCTP for which it may even have a higher efficiency. May protect DNA or RNA against the incorporation of these genotoxic nucleotide analogs through their catabolism.</text>
</comment>
<gene>
    <name evidence="3" type="ORF">AB1Y20_001140</name>
</gene>
<keyword evidence="1" id="KW-0479">Metal-binding</keyword>
<dbReference type="CDD" id="cd11537">
    <property type="entry name" value="NTP-PPase_RS21-C6_like"/>
    <property type="match status" value="1"/>
</dbReference>
<evidence type="ECO:0000313" key="3">
    <source>
        <dbReference type="EMBL" id="KAL1530225.1"/>
    </source>
</evidence>
<dbReference type="PIRSF" id="PIRSF029826">
    <property type="entry name" value="UCP029826_pph"/>
    <property type="match status" value="1"/>
</dbReference>
<name>A0AB34K7W5_PRYPA</name>
<keyword evidence="1" id="KW-0378">Hydrolase</keyword>
<dbReference type="GO" id="GO:0047840">
    <property type="term" value="F:dCTP diphosphatase activity"/>
    <property type="evidence" value="ECO:0007669"/>
    <property type="project" value="UniProtKB-UniRule"/>
</dbReference>